<dbReference type="Pfam" id="PF07859">
    <property type="entry name" value="Abhydrolase_3"/>
    <property type="match status" value="1"/>
</dbReference>
<gene>
    <name evidence="3" type="ORF">D3230_05580</name>
</gene>
<evidence type="ECO:0000256" key="1">
    <source>
        <dbReference type="ARBA" id="ARBA00022801"/>
    </source>
</evidence>
<evidence type="ECO:0000259" key="2">
    <source>
        <dbReference type="Pfam" id="PF07859"/>
    </source>
</evidence>
<dbReference type="InterPro" id="IPR029058">
    <property type="entry name" value="AB_hydrolase_fold"/>
</dbReference>
<dbReference type="SUPFAM" id="SSF53474">
    <property type="entry name" value="alpha/beta-Hydrolases"/>
    <property type="match status" value="1"/>
</dbReference>
<keyword evidence="4" id="KW-1185">Reference proteome</keyword>
<dbReference type="InterPro" id="IPR013094">
    <property type="entry name" value="AB_hydrolase_3"/>
</dbReference>
<dbReference type="EMBL" id="QYAC01000002">
    <property type="protein sequence ID" value="MBL3678767.1"/>
    <property type="molecule type" value="Genomic_DNA"/>
</dbReference>
<dbReference type="GO" id="GO:0016787">
    <property type="term" value="F:hydrolase activity"/>
    <property type="evidence" value="ECO:0007669"/>
    <property type="project" value="UniProtKB-KW"/>
</dbReference>
<accession>A0ABS1SFF5</accession>
<dbReference type="Gene3D" id="3.40.50.1820">
    <property type="entry name" value="alpha/beta hydrolase"/>
    <property type="match status" value="1"/>
</dbReference>
<feature type="domain" description="Alpha/beta hydrolase fold-3" evidence="2">
    <location>
        <begin position="64"/>
        <end position="272"/>
    </location>
</feature>
<comment type="caution">
    <text evidence="3">The sequence shown here is derived from an EMBL/GenBank/DDBJ whole genome shotgun (WGS) entry which is preliminary data.</text>
</comment>
<dbReference type="PANTHER" id="PTHR48081:SF8">
    <property type="entry name" value="ALPHA_BETA HYDROLASE FOLD-3 DOMAIN-CONTAINING PROTEIN-RELATED"/>
    <property type="match status" value="1"/>
</dbReference>
<evidence type="ECO:0000313" key="4">
    <source>
        <dbReference type="Proteomes" id="UP001645859"/>
    </source>
</evidence>
<sequence length="296" mass="31118">MYARPVALPASVLGTAAGRWLINAAMKFTLRADTTGVSITTRPTGSTMSRVYLPTEGVRGTGALLFIHGGGFVIGRAAMNDALCCEIVRRLGIAVVSPDYRLAPKHPFPTPVDDCHEAWEWLVAHAAELGVDPERIAVGGQSAGGGLAAMLALRLRTAARVRPSAQWLLCPMLDDRTAANRELDAQGHFGWTNQSNRIGWRSFLATPAGGPAVPLGAVPSRETELEGLPPTWIGVGSIDLFHDEDVAYAEALRAAGVPATVVVVPGAPHGFELAGAEAAVVRNYIDTAVGWLGSSV</sequence>
<keyword evidence="1 3" id="KW-0378">Hydrolase</keyword>
<proteinExistence type="predicted"/>
<dbReference type="Proteomes" id="UP001645859">
    <property type="component" value="Unassembled WGS sequence"/>
</dbReference>
<dbReference type="PANTHER" id="PTHR48081">
    <property type="entry name" value="AB HYDROLASE SUPERFAMILY PROTEIN C4A8.06C"/>
    <property type="match status" value="1"/>
</dbReference>
<organism evidence="3 4">
    <name type="scientific">Leucobacter chromiireducens subsp. solipictus</name>
    <dbReference type="NCBI Taxonomy" id="398235"/>
    <lineage>
        <taxon>Bacteria</taxon>
        <taxon>Bacillati</taxon>
        <taxon>Actinomycetota</taxon>
        <taxon>Actinomycetes</taxon>
        <taxon>Micrococcales</taxon>
        <taxon>Microbacteriaceae</taxon>
        <taxon>Leucobacter</taxon>
    </lineage>
</organism>
<name>A0ABS1SFF5_9MICO</name>
<dbReference type="InterPro" id="IPR050300">
    <property type="entry name" value="GDXG_lipolytic_enzyme"/>
</dbReference>
<protein>
    <submittedName>
        <fullName evidence="3">Alpha/beta hydrolase</fullName>
    </submittedName>
</protein>
<reference evidence="3 4" key="1">
    <citation type="submission" date="2018-09" db="EMBL/GenBank/DDBJ databases">
        <title>Comparative genomics of Leucobacter spp.</title>
        <authorList>
            <person name="Reis A.C."/>
            <person name="Kolvenbach B.A."/>
            <person name="Corvini P.F.X."/>
            <person name="Nunes O.C."/>
        </authorList>
    </citation>
    <scope>NUCLEOTIDE SEQUENCE [LARGE SCALE GENOMIC DNA]</scope>
    <source>
        <strain evidence="3 4">TAN 31504</strain>
    </source>
</reference>
<evidence type="ECO:0000313" key="3">
    <source>
        <dbReference type="EMBL" id="MBL3678767.1"/>
    </source>
</evidence>